<dbReference type="SUPFAM" id="SSF56059">
    <property type="entry name" value="Glutathione synthetase ATP-binding domain-like"/>
    <property type="match status" value="1"/>
</dbReference>
<proteinExistence type="predicted"/>
<keyword evidence="4" id="KW-1185">Reference proteome</keyword>
<reference evidence="3 4" key="1">
    <citation type="submission" date="2018-05" db="EMBL/GenBank/DDBJ databases">
        <authorList>
            <person name="Lanie J.A."/>
            <person name="Ng W.-L."/>
            <person name="Kazmierczak K.M."/>
            <person name="Andrzejewski T.M."/>
            <person name="Davidsen T.M."/>
            <person name="Wayne K.J."/>
            <person name="Tettelin H."/>
            <person name="Glass J.I."/>
            <person name="Rusch D."/>
            <person name="Podicherti R."/>
            <person name="Tsui H.-C.T."/>
            <person name="Winkler M.E."/>
        </authorList>
    </citation>
    <scope>NUCLEOTIDE SEQUENCE [LARGE SCALE GENOMIC DNA]</scope>
    <source>
        <strain evidence="3 4">BUT-10</strain>
    </source>
</reference>
<dbReference type="InterPro" id="IPR013815">
    <property type="entry name" value="ATP_grasp_subdomain_1"/>
</dbReference>
<accession>A0A328BIR1</accession>
<dbReference type="GO" id="GO:0046872">
    <property type="term" value="F:metal ion binding"/>
    <property type="evidence" value="ECO:0007669"/>
    <property type="project" value="InterPro"/>
</dbReference>
<evidence type="ECO:0000259" key="2">
    <source>
        <dbReference type="PROSITE" id="PS50975"/>
    </source>
</evidence>
<dbReference type="RefSeq" id="WP_111275600.1">
    <property type="nucleotide sequence ID" value="NZ_QFYS01000003.1"/>
</dbReference>
<name>A0A328BIR1_9CAUL</name>
<keyword evidence="1" id="KW-0547">Nucleotide-binding</keyword>
<dbReference type="EMBL" id="QFYS01000003">
    <property type="protein sequence ID" value="RAK66291.1"/>
    <property type="molecule type" value="Genomic_DNA"/>
</dbReference>
<dbReference type="Gene3D" id="3.30.1490.20">
    <property type="entry name" value="ATP-grasp fold, A domain"/>
    <property type="match status" value="1"/>
</dbReference>
<dbReference type="Proteomes" id="UP000249524">
    <property type="component" value="Unassembled WGS sequence"/>
</dbReference>
<gene>
    <name evidence="3" type="ORF">DJ019_08535</name>
</gene>
<dbReference type="Gene3D" id="3.30.470.20">
    <property type="entry name" value="ATP-grasp fold, B domain"/>
    <property type="match status" value="1"/>
</dbReference>
<organism evidence="3 4">
    <name type="scientific">Phenylobacterium kunshanense</name>
    <dbReference type="NCBI Taxonomy" id="1445034"/>
    <lineage>
        <taxon>Bacteria</taxon>
        <taxon>Pseudomonadati</taxon>
        <taxon>Pseudomonadota</taxon>
        <taxon>Alphaproteobacteria</taxon>
        <taxon>Caulobacterales</taxon>
        <taxon>Caulobacteraceae</taxon>
        <taxon>Phenylobacterium</taxon>
    </lineage>
</organism>
<dbReference type="GO" id="GO:0016874">
    <property type="term" value="F:ligase activity"/>
    <property type="evidence" value="ECO:0007669"/>
    <property type="project" value="UniProtKB-KW"/>
</dbReference>
<dbReference type="AlphaFoldDB" id="A0A328BIR1"/>
<keyword evidence="1" id="KW-0067">ATP-binding</keyword>
<sequence>MATIYVGGAGGAPANNFISSLRASDRGYDVIGGCSSPTDLFLADVSRGHLLPGARAPGYAERLLKILRDERPDFLHVQHDYEVLAISELRDEIHALGVKTFLPAPQTVRDCVDKFASYAIWEKAGVPVPRTIRVDDESDLVSAFAELGPSLWLRATTGGGGRGAVPTDDIDFARMWISRFDGWGAFTAAEQLTADTVTWSSLWLDGDLVVAQTRRRRSWSFGDRTLSGVTGVTAVGETDADPRVDETALAAIRAIDPRPNGIFSVDMTLDRDGLPRPTEINIARFFTTIGFFTAAGLNMPEIYCELGLQGRSIWTGATINPLPKGLVWIRGMDVPPQLHRREELDELVRTGMLRRAP</sequence>
<protein>
    <submittedName>
        <fullName evidence="3">Carboxylate--amine ligase</fullName>
    </submittedName>
</protein>
<evidence type="ECO:0000313" key="4">
    <source>
        <dbReference type="Proteomes" id="UP000249524"/>
    </source>
</evidence>
<dbReference type="OrthoDB" id="24041at2"/>
<keyword evidence="3" id="KW-0436">Ligase</keyword>
<feature type="domain" description="ATP-grasp" evidence="2">
    <location>
        <begin position="118"/>
        <end position="308"/>
    </location>
</feature>
<dbReference type="GO" id="GO:0005524">
    <property type="term" value="F:ATP binding"/>
    <property type="evidence" value="ECO:0007669"/>
    <property type="project" value="UniProtKB-UniRule"/>
</dbReference>
<evidence type="ECO:0000256" key="1">
    <source>
        <dbReference type="PROSITE-ProRule" id="PRU00409"/>
    </source>
</evidence>
<dbReference type="PROSITE" id="PS50975">
    <property type="entry name" value="ATP_GRASP"/>
    <property type="match status" value="1"/>
</dbReference>
<comment type="caution">
    <text evidence="3">The sequence shown here is derived from an EMBL/GenBank/DDBJ whole genome shotgun (WGS) entry which is preliminary data.</text>
</comment>
<evidence type="ECO:0000313" key="3">
    <source>
        <dbReference type="EMBL" id="RAK66291.1"/>
    </source>
</evidence>
<dbReference type="Gene3D" id="3.40.50.20">
    <property type="match status" value="1"/>
</dbReference>
<dbReference type="InterPro" id="IPR011761">
    <property type="entry name" value="ATP-grasp"/>
</dbReference>